<feature type="region of interest" description="Disordered" evidence="1">
    <location>
        <begin position="565"/>
        <end position="589"/>
    </location>
</feature>
<dbReference type="Pfam" id="PF13559">
    <property type="entry name" value="DUF4129"/>
    <property type="match status" value="1"/>
</dbReference>
<feature type="transmembrane region" description="Helical" evidence="2">
    <location>
        <begin position="62"/>
        <end position="86"/>
    </location>
</feature>
<dbReference type="SMART" id="SM00460">
    <property type="entry name" value="TGc"/>
    <property type="match status" value="1"/>
</dbReference>
<sequence>MKRDFQSFTLYMFGFLLLWEWLRPVEQLTTTDHIEMFVIFILLSFTLAFLRMKWIWQTIIKLWFILFSVNMFHYEEGFFQFSWITFFTDDLTTNFSRIVARNWLGLTNEFRTFLLFILLWLMAYLVHYWLLNRKRIFIFFFMTLIYITVLDTFTLYSAKTAIVRTVIVGFAVLGMLTYYRILARENISGNSFTVRKWIRPLVIMITFSVIVGIISPKFAPIWPDPVPYLKAAGNKGGEDGVGKGVAKVGYGTDDSRLGGSFIGDDSVVFRAEAAEKNYWKVETKDHYTGKGWIPSESTLSRIGGEDLIPVSSIPSNVETRDENASLFMFMDYDHLIYPAGIQRVQFQRNYILEIDSIKEKVSILNGFDSAPIAPDSYSVEYKVPKYQATELRETVAADPNQIDAEFLARYTQLPDNLPDRVKELAESITEKETNWFDKAKAVERHFGGSGFTYSQSDVAVPGENDDYVDQFLFETKIGYCDNFSTSMAVLLRSIGIPTRWVKGYTGGEFLKYSEDDSKQIYEITNNNAHSWVEVYFPNQGWVPFEPTKGFTNSVSIDFTNNDGTTPAVETTAPMAPKPQESLEEDNSKTEKTEQTFSFSNFWLSIKTFFNQEWKWVFVLFVAVIGTTGLMYRLRGKWIPRIYLLQFRLRKRDENIGKAYLILLEQLERYGLKRNEDQTLRNYARYIDTFFASREMSKLTERYEQYLYHQKLPEGSWKDTQELWENLIKKTIA</sequence>
<dbReference type="Proteomes" id="UP000548423">
    <property type="component" value="Unassembled WGS sequence"/>
</dbReference>
<keyword evidence="2" id="KW-0812">Transmembrane</keyword>
<evidence type="ECO:0000313" key="5">
    <source>
        <dbReference type="Proteomes" id="UP000548423"/>
    </source>
</evidence>
<dbReference type="PANTHER" id="PTHR42736">
    <property type="entry name" value="PROTEIN-GLUTAMINE GAMMA-GLUTAMYLTRANSFERASE"/>
    <property type="match status" value="1"/>
</dbReference>
<feature type="transmembrane region" description="Helical" evidence="2">
    <location>
        <begin position="137"/>
        <end position="156"/>
    </location>
</feature>
<evidence type="ECO:0000259" key="3">
    <source>
        <dbReference type="SMART" id="SM00460"/>
    </source>
</evidence>
<feature type="transmembrane region" description="Helical" evidence="2">
    <location>
        <begin position="110"/>
        <end position="130"/>
    </location>
</feature>
<dbReference type="InterPro" id="IPR002931">
    <property type="entry name" value="Transglutaminase-like"/>
</dbReference>
<dbReference type="EMBL" id="JACCBX010000020">
    <property type="protein sequence ID" value="NYE09256.1"/>
    <property type="molecule type" value="Genomic_DNA"/>
</dbReference>
<comment type="caution">
    <text evidence="4">The sequence shown here is derived from an EMBL/GenBank/DDBJ whole genome shotgun (WGS) entry which is preliminary data.</text>
</comment>
<gene>
    <name evidence="4" type="ORF">F4694_006127</name>
</gene>
<dbReference type="GO" id="GO:0008233">
    <property type="term" value="F:peptidase activity"/>
    <property type="evidence" value="ECO:0007669"/>
    <property type="project" value="UniProtKB-KW"/>
</dbReference>
<dbReference type="Pfam" id="PF01841">
    <property type="entry name" value="Transglut_core"/>
    <property type="match status" value="1"/>
</dbReference>
<dbReference type="GO" id="GO:0006508">
    <property type="term" value="P:proteolysis"/>
    <property type="evidence" value="ECO:0007669"/>
    <property type="project" value="UniProtKB-KW"/>
</dbReference>
<feature type="domain" description="Transglutaminase-like" evidence="3">
    <location>
        <begin position="472"/>
        <end position="548"/>
    </location>
</feature>
<dbReference type="Pfam" id="PF11992">
    <property type="entry name" value="TgpA_N"/>
    <property type="match status" value="1"/>
</dbReference>
<dbReference type="SUPFAM" id="SSF54001">
    <property type="entry name" value="Cysteine proteinases"/>
    <property type="match status" value="1"/>
</dbReference>
<dbReference type="AlphaFoldDB" id="A0A852TNL2"/>
<name>A0A852TNL2_9BACI</name>
<dbReference type="PANTHER" id="PTHR42736:SF1">
    <property type="entry name" value="PROTEIN-GLUTAMINE GAMMA-GLUTAMYLTRANSFERASE"/>
    <property type="match status" value="1"/>
</dbReference>
<dbReference type="InterPro" id="IPR025403">
    <property type="entry name" value="TgpA-like_C"/>
</dbReference>
<dbReference type="InterPro" id="IPR052901">
    <property type="entry name" value="Bact_TGase-like"/>
</dbReference>
<accession>A0A852TNL2</accession>
<keyword evidence="2" id="KW-0472">Membrane</keyword>
<dbReference type="Gene3D" id="3.10.620.30">
    <property type="match status" value="1"/>
</dbReference>
<reference evidence="5" key="1">
    <citation type="submission" date="2020-07" db="EMBL/GenBank/DDBJ databases">
        <authorList>
            <person name="Partida-Martinez L."/>
            <person name="Huntemann M."/>
            <person name="Clum A."/>
            <person name="Wang J."/>
            <person name="Palaniappan K."/>
            <person name="Ritter S."/>
            <person name="Chen I.-M."/>
            <person name="Stamatis D."/>
            <person name="Reddy T."/>
            <person name="O'Malley R."/>
            <person name="Daum C."/>
            <person name="Shapiro N."/>
            <person name="Ivanova N."/>
            <person name="Kyrpides N."/>
            <person name="Woyke T."/>
        </authorList>
    </citation>
    <scope>NUCLEOTIDE SEQUENCE [LARGE SCALE GENOMIC DNA]</scope>
    <source>
        <strain evidence="5">AT2.8</strain>
    </source>
</reference>
<reference evidence="5" key="2">
    <citation type="submission" date="2020-08" db="EMBL/GenBank/DDBJ databases">
        <title>The Agave Microbiome: Exploring the role of microbial communities in plant adaptations to desert environments.</title>
        <authorList>
            <person name="Partida-Martinez L.P."/>
        </authorList>
    </citation>
    <scope>NUCLEOTIDE SEQUENCE [LARGE SCALE GENOMIC DNA]</scope>
    <source>
        <strain evidence="5">AT2.8</strain>
    </source>
</reference>
<evidence type="ECO:0000313" key="4">
    <source>
        <dbReference type="EMBL" id="NYE09256.1"/>
    </source>
</evidence>
<organism evidence="4 5">
    <name type="scientific">Neobacillus niacini</name>
    <dbReference type="NCBI Taxonomy" id="86668"/>
    <lineage>
        <taxon>Bacteria</taxon>
        <taxon>Bacillati</taxon>
        <taxon>Bacillota</taxon>
        <taxon>Bacilli</taxon>
        <taxon>Bacillales</taxon>
        <taxon>Bacillaceae</taxon>
        <taxon>Neobacillus</taxon>
    </lineage>
</organism>
<feature type="transmembrane region" description="Helical" evidence="2">
    <location>
        <begin position="201"/>
        <end position="222"/>
    </location>
</feature>
<feature type="transmembrane region" description="Helical" evidence="2">
    <location>
        <begin position="5"/>
        <end position="22"/>
    </location>
</feature>
<dbReference type="InterPro" id="IPR021878">
    <property type="entry name" value="TgpA_N"/>
</dbReference>
<feature type="transmembrane region" description="Helical" evidence="2">
    <location>
        <begin position="162"/>
        <end position="181"/>
    </location>
</feature>
<dbReference type="InterPro" id="IPR038765">
    <property type="entry name" value="Papain-like_cys_pep_sf"/>
</dbReference>
<evidence type="ECO:0000256" key="2">
    <source>
        <dbReference type="SAM" id="Phobius"/>
    </source>
</evidence>
<keyword evidence="2" id="KW-1133">Transmembrane helix</keyword>
<feature type="transmembrane region" description="Helical" evidence="2">
    <location>
        <begin position="34"/>
        <end position="50"/>
    </location>
</feature>
<evidence type="ECO:0000256" key="1">
    <source>
        <dbReference type="SAM" id="MobiDB-lite"/>
    </source>
</evidence>
<protein>
    <submittedName>
        <fullName evidence="4">Transglutaminase-like putative cysteine protease</fullName>
    </submittedName>
</protein>
<proteinExistence type="predicted"/>
<feature type="transmembrane region" description="Helical" evidence="2">
    <location>
        <begin position="613"/>
        <end position="631"/>
    </location>
</feature>